<proteinExistence type="predicted"/>
<accession>A0AAJ0DP68</accession>
<gene>
    <name evidence="1" type="ORF">LTR09_004957</name>
</gene>
<name>A0AAJ0DP68_9PEZI</name>
<dbReference type="AlphaFoldDB" id="A0AAJ0DP68"/>
<evidence type="ECO:0000313" key="2">
    <source>
        <dbReference type="Proteomes" id="UP001271007"/>
    </source>
</evidence>
<sequence>MVDWGERTPTDIAEDKAVEALIEAQTESQQEVETRVAALPAELRNKIWSNLSDLLRAALVANKDVVTHLVMDDTTSKLLEARVNSDQYFFLGFDGFEDDMSDAFFWDPLVKIPELFREFFAEVCSKLIFSFEISGSFEKFANGLRHYLPICPNPPLVHVAMFVFDDAGNFLLGEERGPSFCDLAVWEETNVAHGYWHQAGHHVIEWMDGVKLLPATVHVHFIMRQPWRDYVELRKRTAPLRERGGFAVGFVLREWVYVSDVVKSMREEERHAEFTFAAVTGCSSPRLRKFSGAIAEDLVGRLSTDCSLEK</sequence>
<reference evidence="1" key="1">
    <citation type="submission" date="2023-04" db="EMBL/GenBank/DDBJ databases">
        <title>Black Yeasts Isolated from many extreme environments.</title>
        <authorList>
            <person name="Coleine C."/>
            <person name="Stajich J.E."/>
            <person name="Selbmann L."/>
        </authorList>
    </citation>
    <scope>NUCLEOTIDE SEQUENCE</scope>
    <source>
        <strain evidence="1">CCFEE 5312</strain>
    </source>
</reference>
<comment type="caution">
    <text evidence="1">The sequence shown here is derived from an EMBL/GenBank/DDBJ whole genome shotgun (WGS) entry which is preliminary data.</text>
</comment>
<dbReference type="EMBL" id="JAWDJX010000013">
    <property type="protein sequence ID" value="KAK3054179.1"/>
    <property type="molecule type" value="Genomic_DNA"/>
</dbReference>
<keyword evidence="2" id="KW-1185">Reference proteome</keyword>
<dbReference type="Proteomes" id="UP001271007">
    <property type="component" value="Unassembled WGS sequence"/>
</dbReference>
<protein>
    <submittedName>
        <fullName evidence="1">Uncharacterized protein</fullName>
    </submittedName>
</protein>
<evidence type="ECO:0000313" key="1">
    <source>
        <dbReference type="EMBL" id="KAK3054179.1"/>
    </source>
</evidence>
<organism evidence="1 2">
    <name type="scientific">Extremus antarcticus</name>
    <dbReference type="NCBI Taxonomy" id="702011"/>
    <lineage>
        <taxon>Eukaryota</taxon>
        <taxon>Fungi</taxon>
        <taxon>Dikarya</taxon>
        <taxon>Ascomycota</taxon>
        <taxon>Pezizomycotina</taxon>
        <taxon>Dothideomycetes</taxon>
        <taxon>Dothideomycetidae</taxon>
        <taxon>Mycosphaerellales</taxon>
        <taxon>Extremaceae</taxon>
        <taxon>Extremus</taxon>
    </lineage>
</organism>